<dbReference type="GO" id="GO:0009007">
    <property type="term" value="F:site-specific DNA-methyltransferase (adenine-specific) activity"/>
    <property type="evidence" value="ECO:0007669"/>
    <property type="project" value="UniProtKB-EC"/>
</dbReference>
<name>A0A217EHP0_9GAMM</name>
<reference evidence="7" key="1">
    <citation type="submission" date="2017-06" db="EMBL/GenBank/DDBJ databases">
        <authorList>
            <person name="Varghese N."/>
            <person name="Submissions S."/>
        </authorList>
    </citation>
    <scope>NUCLEOTIDE SEQUENCE [LARGE SCALE GENOMIC DNA]</scope>
    <source>
        <strain evidence="7">ANC 5114</strain>
    </source>
</reference>
<dbReference type="Pfam" id="PF02086">
    <property type="entry name" value="MethyltransfD12"/>
    <property type="match status" value="1"/>
</dbReference>
<sequence length="432" mass="48669">MTVESTVYHKRRHAARTTDEYLFHQLVPYLGNKRRLLHLILEALEMTGTMTTENKTAPAPIFADFFAGSGVVSRLARQNGYRVIANDWEPYSHALNNAVLSCVEAPAFKQLGGYQQAIDHLNHLPLVNGWVTQHLCPKDDEHYDPITDRLFFKRKNGMRIDAIRQQIAAWQAEGAIDHVEMSALLAPLLYSASFVSNTSGVFKSFHHGWGGKTQTALERIESLLWLAPSRFCDQGVVNQPAAEMWCVDAQHLANQMAHFEVDVAYLDPPYNQHAYSSNYHVLNSLTLWDQLNLPSPDTKGYKSGIDRAWRKERPSLYNSSKYAKEAYEKLLATVNARYILTSYSTDGNISATDLLKANLTRGKVMLVTQDVPRYRVSKQRQSERARVLEFIVITDTHAKSGPALGQLLGQLYHYAELGGVDTSSVSSQLALW</sequence>
<keyword evidence="3 6" id="KW-0808">Transferase</keyword>
<evidence type="ECO:0000256" key="4">
    <source>
        <dbReference type="ARBA" id="ARBA00022691"/>
    </source>
</evidence>
<dbReference type="GO" id="GO:0032259">
    <property type="term" value="P:methylation"/>
    <property type="evidence" value="ECO:0007669"/>
    <property type="project" value="UniProtKB-KW"/>
</dbReference>
<proteinExistence type="predicted"/>
<dbReference type="InterPro" id="IPR029063">
    <property type="entry name" value="SAM-dependent_MTases_sf"/>
</dbReference>
<comment type="catalytic activity">
    <reaction evidence="5">
        <text>a 2'-deoxyadenosine in DNA + S-adenosyl-L-methionine = an N(6)-methyl-2'-deoxyadenosine in DNA + S-adenosyl-L-homocysteine + H(+)</text>
        <dbReference type="Rhea" id="RHEA:15197"/>
        <dbReference type="Rhea" id="RHEA-COMP:12418"/>
        <dbReference type="Rhea" id="RHEA-COMP:12419"/>
        <dbReference type="ChEBI" id="CHEBI:15378"/>
        <dbReference type="ChEBI" id="CHEBI:57856"/>
        <dbReference type="ChEBI" id="CHEBI:59789"/>
        <dbReference type="ChEBI" id="CHEBI:90615"/>
        <dbReference type="ChEBI" id="CHEBI:90616"/>
        <dbReference type="EC" id="2.1.1.72"/>
    </reaction>
</comment>
<evidence type="ECO:0000256" key="1">
    <source>
        <dbReference type="ARBA" id="ARBA00011900"/>
    </source>
</evidence>
<dbReference type="AlphaFoldDB" id="A0A217EHP0"/>
<dbReference type="InterPro" id="IPR002052">
    <property type="entry name" value="DNA_methylase_N6_adenine_CS"/>
</dbReference>
<dbReference type="PROSITE" id="PS00092">
    <property type="entry name" value="N6_MTASE"/>
    <property type="match status" value="1"/>
</dbReference>
<accession>A0A217EHP0</accession>
<dbReference type="InterPro" id="IPR012327">
    <property type="entry name" value="MeTrfase_D12"/>
</dbReference>
<dbReference type="GO" id="GO:0003676">
    <property type="term" value="F:nucleic acid binding"/>
    <property type="evidence" value="ECO:0007669"/>
    <property type="project" value="InterPro"/>
</dbReference>
<gene>
    <name evidence="6" type="ORF">SAMN05444584_2005</name>
</gene>
<dbReference type="Proteomes" id="UP000243463">
    <property type="component" value="Unassembled WGS sequence"/>
</dbReference>
<dbReference type="OrthoDB" id="9805629at2"/>
<evidence type="ECO:0000256" key="3">
    <source>
        <dbReference type="ARBA" id="ARBA00022679"/>
    </source>
</evidence>
<evidence type="ECO:0000313" key="6">
    <source>
        <dbReference type="EMBL" id="SNQ30025.1"/>
    </source>
</evidence>
<organism evidence="6 7">
    <name type="scientific">Acinetobacter apis</name>
    <dbReference type="NCBI Taxonomy" id="1229165"/>
    <lineage>
        <taxon>Bacteria</taxon>
        <taxon>Pseudomonadati</taxon>
        <taxon>Pseudomonadota</taxon>
        <taxon>Gammaproteobacteria</taxon>
        <taxon>Moraxellales</taxon>
        <taxon>Moraxellaceae</taxon>
        <taxon>Acinetobacter</taxon>
    </lineage>
</organism>
<dbReference type="GO" id="GO:0009307">
    <property type="term" value="P:DNA restriction-modification system"/>
    <property type="evidence" value="ECO:0007669"/>
    <property type="project" value="InterPro"/>
</dbReference>
<evidence type="ECO:0000313" key="7">
    <source>
        <dbReference type="Proteomes" id="UP000243463"/>
    </source>
</evidence>
<evidence type="ECO:0000256" key="2">
    <source>
        <dbReference type="ARBA" id="ARBA00022603"/>
    </source>
</evidence>
<keyword evidence="7" id="KW-1185">Reference proteome</keyword>
<dbReference type="EC" id="2.1.1.72" evidence="1"/>
<protein>
    <recommendedName>
        <fullName evidence="1">site-specific DNA-methyltransferase (adenine-specific)</fullName>
        <ecNumber evidence="1">2.1.1.72</ecNumber>
    </recommendedName>
</protein>
<keyword evidence="2 6" id="KW-0489">Methyltransferase</keyword>
<keyword evidence="4" id="KW-0949">S-adenosyl-L-methionine</keyword>
<dbReference type="SUPFAM" id="SSF53335">
    <property type="entry name" value="S-adenosyl-L-methionine-dependent methyltransferases"/>
    <property type="match status" value="1"/>
</dbReference>
<evidence type="ECO:0000256" key="5">
    <source>
        <dbReference type="ARBA" id="ARBA00047942"/>
    </source>
</evidence>
<dbReference type="RefSeq" id="WP_088824197.1">
    <property type="nucleotide sequence ID" value="NZ_FZLN01000004.1"/>
</dbReference>
<dbReference type="EMBL" id="FZLN01000004">
    <property type="protein sequence ID" value="SNQ30025.1"/>
    <property type="molecule type" value="Genomic_DNA"/>
</dbReference>